<evidence type="ECO:0000256" key="1">
    <source>
        <dbReference type="ARBA" id="ARBA00022801"/>
    </source>
</evidence>
<organism evidence="4 5">
    <name type="scientific">Allostreptomyces psammosilenae</name>
    <dbReference type="NCBI Taxonomy" id="1892865"/>
    <lineage>
        <taxon>Bacteria</taxon>
        <taxon>Bacillati</taxon>
        <taxon>Actinomycetota</taxon>
        <taxon>Actinomycetes</taxon>
        <taxon>Kitasatosporales</taxon>
        <taxon>Streptomycetaceae</taxon>
        <taxon>Allostreptomyces</taxon>
    </lineage>
</organism>
<feature type="compositionally biased region" description="Gly residues" evidence="2">
    <location>
        <begin position="709"/>
        <end position="718"/>
    </location>
</feature>
<dbReference type="InterPro" id="IPR029016">
    <property type="entry name" value="GAF-like_dom_sf"/>
</dbReference>
<evidence type="ECO:0000259" key="3">
    <source>
        <dbReference type="PROSITE" id="PS50112"/>
    </source>
</evidence>
<dbReference type="FunFam" id="3.30.565.10:FF:000028">
    <property type="entry name" value="PAS sensor protein"/>
    <property type="match status" value="1"/>
</dbReference>
<dbReference type="Pfam" id="PF08448">
    <property type="entry name" value="PAS_4"/>
    <property type="match status" value="1"/>
</dbReference>
<dbReference type="Proteomes" id="UP000567795">
    <property type="component" value="Unassembled WGS sequence"/>
</dbReference>
<dbReference type="Gene3D" id="3.60.40.10">
    <property type="entry name" value="PPM-type phosphatase domain"/>
    <property type="match status" value="2"/>
</dbReference>
<dbReference type="Pfam" id="PF13581">
    <property type="entry name" value="HATPase_c_2"/>
    <property type="match status" value="1"/>
</dbReference>
<gene>
    <name evidence="4" type="ORF">FHU37_005095</name>
</gene>
<dbReference type="InterPro" id="IPR013656">
    <property type="entry name" value="PAS_4"/>
</dbReference>
<dbReference type="PANTHER" id="PTHR43156:SF2">
    <property type="entry name" value="STAGE II SPORULATION PROTEIN E"/>
    <property type="match status" value="1"/>
</dbReference>
<feature type="region of interest" description="Disordered" evidence="2">
    <location>
        <begin position="642"/>
        <end position="746"/>
    </location>
</feature>
<dbReference type="Gene3D" id="3.30.450.40">
    <property type="match status" value="1"/>
</dbReference>
<dbReference type="SMART" id="SM00331">
    <property type="entry name" value="PP2C_SIG"/>
    <property type="match status" value="1"/>
</dbReference>
<dbReference type="PANTHER" id="PTHR43156">
    <property type="entry name" value="STAGE II SPORULATION PROTEIN E-RELATED"/>
    <property type="match status" value="1"/>
</dbReference>
<feature type="domain" description="PAS" evidence="3">
    <location>
        <begin position="78"/>
        <end position="114"/>
    </location>
</feature>
<dbReference type="SMART" id="SM00091">
    <property type="entry name" value="PAS"/>
    <property type="match status" value="2"/>
</dbReference>
<dbReference type="SMART" id="SM00065">
    <property type="entry name" value="GAF"/>
    <property type="match status" value="1"/>
</dbReference>
<dbReference type="InterPro" id="IPR036457">
    <property type="entry name" value="PPM-type-like_dom_sf"/>
</dbReference>
<dbReference type="InterPro" id="IPR003018">
    <property type="entry name" value="GAF"/>
</dbReference>
<dbReference type="Pfam" id="PF00989">
    <property type="entry name" value="PAS"/>
    <property type="match status" value="1"/>
</dbReference>
<evidence type="ECO:0000313" key="4">
    <source>
        <dbReference type="EMBL" id="NYI08066.1"/>
    </source>
</evidence>
<feature type="region of interest" description="Disordered" evidence="2">
    <location>
        <begin position="1"/>
        <end position="63"/>
    </location>
</feature>
<dbReference type="RefSeq" id="WP_179816956.1">
    <property type="nucleotide sequence ID" value="NZ_JACBZD010000002.1"/>
</dbReference>
<dbReference type="Gene3D" id="3.30.450.20">
    <property type="entry name" value="PAS domain"/>
    <property type="match status" value="2"/>
</dbReference>
<evidence type="ECO:0000256" key="2">
    <source>
        <dbReference type="SAM" id="MobiDB-lite"/>
    </source>
</evidence>
<dbReference type="SUPFAM" id="SSF55781">
    <property type="entry name" value="GAF domain-like"/>
    <property type="match status" value="1"/>
</dbReference>
<dbReference type="SUPFAM" id="SSF55785">
    <property type="entry name" value="PYP-like sensor domain (PAS domain)"/>
    <property type="match status" value="2"/>
</dbReference>
<protein>
    <submittedName>
        <fullName evidence="4">PAS domain S-box-containing protein</fullName>
    </submittedName>
</protein>
<name>A0A853A0G2_9ACTN</name>
<reference evidence="4 5" key="1">
    <citation type="submission" date="2020-07" db="EMBL/GenBank/DDBJ databases">
        <title>Sequencing the genomes of 1000 actinobacteria strains.</title>
        <authorList>
            <person name="Klenk H.-P."/>
        </authorList>
    </citation>
    <scope>NUCLEOTIDE SEQUENCE [LARGE SCALE GENOMIC DNA]</scope>
    <source>
        <strain evidence="4 5">DSM 42178</strain>
    </source>
</reference>
<feature type="domain" description="PAS" evidence="3">
    <location>
        <begin position="191"/>
        <end position="254"/>
    </location>
</feature>
<keyword evidence="1" id="KW-0378">Hydrolase</keyword>
<feature type="compositionally biased region" description="Low complexity" evidence="2">
    <location>
        <begin position="697"/>
        <end position="708"/>
    </location>
</feature>
<dbReference type="GO" id="GO:0016791">
    <property type="term" value="F:phosphatase activity"/>
    <property type="evidence" value="ECO:0007669"/>
    <property type="project" value="TreeGrafter"/>
</dbReference>
<dbReference type="Gene3D" id="3.30.565.10">
    <property type="entry name" value="Histidine kinase-like ATPase, C-terminal domain"/>
    <property type="match status" value="1"/>
</dbReference>
<feature type="compositionally biased region" description="Low complexity" evidence="2">
    <location>
        <begin position="719"/>
        <end position="729"/>
    </location>
</feature>
<evidence type="ECO:0000313" key="5">
    <source>
        <dbReference type="Proteomes" id="UP000567795"/>
    </source>
</evidence>
<sequence length="956" mass="102194">MDEPTSPDPDRPATAPVPATAPDSTETAPAHAGADPTPGPAPAPDPAAESRREGGQGWALETHPESQSSLFSFVNFAVVVCDPRGRVVLWSRAAEDLLGWPAPLMIGRRITELIPVTIGPEQGGELQDLILRTGHWSGTFPMLHRDGRVVLIESRVSLLEDGDGSPLLLAAFAEAAALRRVEHDLALRDGLIESSPVAIGFYDTDLRFISLNRAMADLTGAPVEDHIGRTLSEVVGDTPQSRRLQALQAQVVRTGEPVVDHITEGAAAHRGGEYRSVSYHRIDDQHGRPIGVSALILDVTERQRAIQRVEAARRRLALLNQIGARISDLLDGRRIAQELASALVPALADHTEVLLYPSVPAGGDLPERPDPGVRLIQYGAASVIRVTPEERRDLAVWQMLEDDGPFSRTMLGARPEVLHGVDNVVRDFGDFSARADYAHRHEVDSMAVLPLRVRGSVLGVLLVGRSRGRRHLDEDDVAFAMEVADRAATALDNARLYARERDTALTLQRSLLPQAVPQPMGMEIAYRYVPAAVGAEAGGDWFDVIELPGGRVALVVGDVTGHGLRAAATMGRLRTAVRTLAGLDLPPDEVLRHVHGLVDDLALSPDEALLATCLYAVYDPATRRCTMARAGHMPPIIVEGQPTQRSVADWEDAWPGGFGPATPGSAARSESDLGPRPGTTDRAGPTDRAGTAGGPGPAAAGGEAAGVAGVAGGAGAAGGATPCGPAPEGTSHPTTREVTTPAGVPLGVGGVRFVSEEIELADGSWLVLYTDGLVETRGEDLVTGVRRLRDCLERPYESIEQACETVLTSLRPGHQPNDDTALLIARVGGLPEHAMASWTLVVEPRVVGRARRLVRDTLVEWRLTVLLETAELLVSELVTNALRYAGSPILLRMRRGRTLLVEVGDPLPDPPRERATSERDEGGRGIQLVAALSRAWGTRFSGAGKVVWFELDMPRR</sequence>
<comment type="caution">
    <text evidence="4">The sequence shown here is derived from an EMBL/GenBank/DDBJ whole genome shotgun (WGS) entry which is preliminary data.</text>
</comment>
<dbReference type="AlphaFoldDB" id="A0A853A0G2"/>
<dbReference type="NCBIfam" id="TIGR00229">
    <property type="entry name" value="sensory_box"/>
    <property type="match status" value="2"/>
</dbReference>
<dbReference type="InterPro" id="IPR013767">
    <property type="entry name" value="PAS_fold"/>
</dbReference>
<dbReference type="InterPro" id="IPR000014">
    <property type="entry name" value="PAS"/>
</dbReference>
<proteinExistence type="predicted"/>
<dbReference type="InterPro" id="IPR003594">
    <property type="entry name" value="HATPase_dom"/>
</dbReference>
<dbReference type="InterPro" id="IPR035965">
    <property type="entry name" value="PAS-like_dom_sf"/>
</dbReference>
<dbReference type="GO" id="GO:0006355">
    <property type="term" value="P:regulation of DNA-templated transcription"/>
    <property type="evidence" value="ECO:0007669"/>
    <property type="project" value="InterPro"/>
</dbReference>
<dbReference type="Pfam" id="PF07228">
    <property type="entry name" value="SpoIIE"/>
    <property type="match status" value="2"/>
</dbReference>
<dbReference type="InterPro" id="IPR001932">
    <property type="entry name" value="PPM-type_phosphatase-like_dom"/>
</dbReference>
<dbReference type="PROSITE" id="PS50112">
    <property type="entry name" value="PAS"/>
    <property type="match status" value="2"/>
</dbReference>
<dbReference type="EMBL" id="JACBZD010000002">
    <property type="protein sequence ID" value="NYI08066.1"/>
    <property type="molecule type" value="Genomic_DNA"/>
</dbReference>
<keyword evidence="5" id="KW-1185">Reference proteome</keyword>
<dbReference type="InterPro" id="IPR052016">
    <property type="entry name" value="Bact_Sigma-Reg"/>
</dbReference>
<dbReference type="CDD" id="cd16936">
    <property type="entry name" value="HATPase_RsbW-like"/>
    <property type="match status" value="1"/>
</dbReference>
<feature type="compositionally biased region" description="Low complexity" evidence="2">
    <location>
        <begin position="12"/>
        <end position="36"/>
    </location>
</feature>
<dbReference type="Pfam" id="PF01590">
    <property type="entry name" value="GAF"/>
    <property type="match status" value="1"/>
</dbReference>
<dbReference type="InterPro" id="IPR036890">
    <property type="entry name" value="HATPase_C_sf"/>
</dbReference>
<dbReference type="CDD" id="cd00130">
    <property type="entry name" value="PAS"/>
    <property type="match status" value="2"/>
</dbReference>
<accession>A0A853A0G2</accession>